<dbReference type="Pfam" id="PF07715">
    <property type="entry name" value="Plug"/>
    <property type="match status" value="1"/>
</dbReference>
<evidence type="ECO:0000313" key="12">
    <source>
        <dbReference type="Proteomes" id="UP000187464"/>
    </source>
</evidence>
<keyword evidence="3 7" id="KW-1134">Transmembrane beta strand</keyword>
<reference evidence="11 12" key="1">
    <citation type="submission" date="2016-08" db="EMBL/GenBank/DDBJ databases">
        <authorList>
            <person name="Seilhamer J.J."/>
        </authorList>
    </citation>
    <scope>NUCLEOTIDE SEQUENCE [LARGE SCALE GENOMIC DNA]</scope>
    <source>
        <strain evidence="11">M3/6</strain>
    </source>
</reference>
<comment type="subcellular location">
    <subcellularLocation>
        <location evidence="1 7">Cell outer membrane</location>
        <topology evidence="1 7">Multi-pass membrane protein</topology>
    </subcellularLocation>
</comment>
<dbReference type="InterPro" id="IPR023996">
    <property type="entry name" value="TonB-dep_OMP_SusC/RagA"/>
</dbReference>
<feature type="compositionally biased region" description="Basic and acidic residues" evidence="8">
    <location>
        <begin position="838"/>
        <end position="848"/>
    </location>
</feature>
<feature type="chain" id="PRO_5012413111" evidence="9">
    <location>
        <begin position="23"/>
        <end position="1012"/>
    </location>
</feature>
<dbReference type="KEGG" id="psac:PSM36_0953"/>
<dbReference type="STRING" id="1642647.PSM36_0953"/>
<dbReference type="Gene3D" id="2.60.40.1120">
    <property type="entry name" value="Carboxypeptidase-like, regulatory domain"/>
    <property type="match status" value="1"/>
</dbReference>
<dbReference type="Pfam" id="PF13715">
    <property type="entry name" value="CarbopepD_reg_2"/>
    <property type="match status" value="1"/>
</dbReference>
<dbReference type="NCBIfam" id="TIGR04056">
    <property type="entry name" value="OMP_RagA_SusC"/>
    <property type="match status" value="1"/>
</dbReference>
<evidence type="ECO:0000313" key="11">
    <source>
        <dbReference type="EMBL" id="SCD19779.1"/>
    </source>
</evidence>
<sequence>MYKLKTFITCIALCLCSMTVFAQTSVTGNVSDLNGEAVIGASILEKGTTNGTITDIDGNFTLNVSPGATLQISYIGYITQEVPVTGRSLAIILEEDTQTLDEVVVVGYGTQKRSDITGSVTSVPKERLSNLPVQNIAQSIQGVAAGVNITQTSSVPGDAASIVTRGRSSVNLSNSPLIVVDGVAMSVDASLNDVNPNDIESIEILKDASSVAIYGVQGANGVILITTKRGASAKPTVRYGGWVGFSEIAHVLEPGSTDQLLERYAEYARIQNKPLNPDYGGVQYAYEVDNFKAGKTIDWIDEVTQQGIIQNHNLSISGGDEAARYYVAGDFMDQQGVVKGYNYKRYAVRSNIDVKPTKYVTIGSSLSITAHNRDGGRANLLNAAAMSPYARMYEDDGVTYTHYPMYSETLWANPLLNTTLNPERRSFNISINGYGEIDFGNLLKPLAGLKYRLNGGYTYIPTRNNYYEGKSVYNENGYGYIYNSESQYYLIENILSYAKDIQRHHFDFTGLFSASSKYWQEAYAYSRMFPNDNLGWGNLETGSTQSVSSEADLRRLQSLMGRLNYNYDSRYLFTATVRRDASSVFGDDTKWGNFPSFAIGWNVTREEFAQPITHVLNSLKLRTSYGYSGNASLPVYSSFFKLTSNTLAMDGSTTTTMKVGTRMGNSSIQWERTKSINIAADFGLWSNRLNGTIEWYDRTTDGVLLLQSLNTISGFADVWDNIGVLNNKGIELTLNSTNIDTKDFRWNTTLVFAKNTSKWVDVYGNGKSDLGNRWFIGKPYGVIYDYTKVGIWQEDEIGKPVAEGGNIGWDDSAVAGDLKLADIGSPDADGDGLPEDGPDGKIDDNDRRVLGTTQPKWTGGLTNTFTYKNFSLSVFIQTVQGVMSNNGVLATASDELGRRNGPAEVGFWTPENKSNEWRSLGNHSNSHGYGFPSDASYTRIKDVTLSYRLPKSLLNKAGLGDVQFYVSGRNLYTFTNWIGWDPEARYITRGSTNWDVNYPVTRDIVFGLNVTF</sequence>
<evidence type="ECO:0000256" key="8">
    <source>
        <dbReference type="SAM" id="MobiDB-lite"/>
    </source>
</evidence>
<protein>
    <submittedName>
        <fullName evidence="11">SusC/RagA family</fullName>
    </submittedName>
</protein>
<dbReference type="InterPro" id="IPR008969">
    <property type="entry name" value="CarboxyPept-like_regulatory"/>
</dbReference>
<evidence type="ECO:0000256" key="6">
    <source>
        <dbReference type="ARBA" id="ARBA00023237"/>
    </source>
</evidence>
<dbReference type="InterPro" id="IPR039426">
    <property type="entry name" value="TonB-dep_rcpt-like"/>
</dbReference>
<dbReference type="InterPro" id="IPR036942">
    <property type="entry name" value="Beta-barrel_TonB_sf"/>
</dbReference>
<name>A0A1R3T0W8_9BACT</name>
<organism evidence="11 12">
    <name type="scientific">Proteiniphilum saccharofermentans</name>
    <dbReference type="NCBI Taxonomy" id="1642647"/>
    <lineage>
        <taxon>Bacteria</taxon>
        <taxon>Pseudomonadati</taxon>
        <taxon>Bacteroidota</taxon>
        <taxon>Bacteroidia</taxon>
        <taxon>Bacteroidales</taxon>
        <taxon>Dysgonomonadaceae</taxon>
        <taxon>Proteiniphilum</taxon>
    </lineage>
</organism>
<keyword evidence="5 7" id="KW-0472">Membrane</keyword>
<feature type="signal peptide" evidence="9">
    <location>
        <begin position="1"/>
        <end position="22"/>
    </location>
</feature>
<dbReference type="InterPro" id="IPR012910">
    <property type="entry name" value="Plug_dom"/>
</dbReference>
<evidence type="ECO:0000259" key="10">
    <source>
        <dbReference type="Pfam" id="PF07715"/>
    </source>
</evidence>
<keyword evidence="12" id="KW-1185">Reference proteome</keyword>
<dbReference type="EMBL" id="LT605205">
    <property type="protein sequence ID" value="SCD19779.1"/>
    <property type="molecule type" value="Genomic_DNA"/>
</dbReference>
<evidence type="ECO:0000256" key="5">
    <source>
        <dbReference type="ARBA" id="ARBA00023136"/>
    </source>
</evidence>
<keyword evidence="6 7" id="KW-0998">Cell outer membrane</keyword>
<keyword evidence="4 7" id="KW-0812">Transmembrane</keyword>
<comment type="similarity">
    <text evidence="7">Belongs to the TonB-dependent receptor family.</text>
</comment>
<dbReference type="Gene3D" id="2.170.130.10">
    <property type="entry name" value="TonB-dependent receptor, plug domain"/>
    <property type="match status" value="1"/>
</dbReference>
<proteinExistence type="inferred from homology"/>
<evidence type="ECO:0000256" key="2">
    <source>
        <dbReference type="ARBA" id="ARBA00022448"/>
    </source>
</evidence>
<dbReference type="InterPro" id="IPR023997">
    <property type="entry name" value="TonB-dep_OMP_SusC/RagA_CS"/>
</dbReference>
<keyword evidence="9" id="KW-0732">Signal</keyword>
<dbReference type="SUPFAM" id="SSF56935">
    <property type="entry name" value="Porins"/>
    <property type="match status" value="1"/>
</dbReference>
<evidence type="ECO:0000256" key="7">
    <source>
        <dbReference type="PROSITE-ProRule" id="PRU01360"/>
    </source>
</evidence>
<evidence type="ECO:0000256" key="3">
    <source>
        <dbReference type="ARBA" id="ARBA00022452"/>
    </source>
</evidence>
<feature type="domain" description="TonB-dependent receptor plug" evidence="10">
    <location>
        <begin position="113"/>
        <end position="222"/>
    </location>
</feature>
<evidence type="ECO:0000256" key="1">
    <source>
        <dbReference type="ARBA" id="ARBA00004571"/>
    </source>
</evidence>
<dbReference type="InterPro" id="IPR037066">
    <property type="entry name" value="Plug_dom_sf"/>
</dbReference>
<dbReference type="PROSITE" id="PS52016">
    <property type="entry name" value="TONB_DEPENDENT_REC_3"/>
    <property type="match status" value="1"/>
</dbReference>
<keyword evidence="2 7" id="KW-0813">Transport</keyword>
<evidence type="ECO:0000256" key="4">
    <source>
        <dbReference type="ARBA" id="ARBA00022692"/>
    </source>
</evidence>
<dbReference type="FunFam" id="2.170.130.10:FF:000003">
    <property type="entry name" value="SusC/RagA family TonB-linked outer membrane protein"/>
    <property type="match status" value="1"/>
</dbReference>
<feature type="compositionally biased region" description="Acidic residues" evidence="8">
    <location>
        <begin position="828"/>
        <end position="837"/>
    </location>
</feature>
<dbReference type="Gene3D" id="2.40.170.20">
    <property type="entry name" value="TonB-dependent receptor, beta-barrel domain"/>
    <property type="match status" value="1"/>
</dbReference>
<dbReference type="GO" id="GO:0009279">
    <property type="term" value="C:cell outer membrane"/>
    <property type="evidence" value="ECO:0007669"/>
    <property type="project" value="UniProtKB-SubCell"/>
</dbReference>
<dbReference type="Proteomes" id="UP000187464">
    <property type="component" value="Chromosome I"/>
</dbReference>
<dbReference type="AlphaFoldDB" id="A0A1R3T0W8"/>
<dbReference type="RefSeq" id="WP_232001517.1">
    <property type="nucleotide sequence ID" value="NZ_LT605205.1"/>
</dbReference>
<gene>
    <name evidence="11" type="ORF">PSM36_0953</name>
</gene>
<dbReference type="NCBIfam" id="TIGR04057">
    <property type="entry name" value="SusC_RagA_signa"/>
    <property type="match status" value="1"/>
</dbReference>
<feature type="region of interest" description="Disordered" evidence="8">
    <location>
        <begin position="825"/>
        <end position="848"/>
    </location>
</feature>
<dbReference type="FunFam" id="2.60.40.1120:FF:000003">
    <property type="entry name" value="Outer membrane protein Omp121"/>
    <property type="match status" value="1"/>
</dbReference>
<evidence type="ECO:0000256" key="9">
    <source>
        <dbReference type="SAM" id="SignalP"/>
    </source>
</evidence>
<accession>A0A1R3T0W8</accession>
<dbReference type="SUPFAM" id="SSF49464">
    <property type="entry name" value="Carboxypeptidase regulatory domain-like"/>
    <property type="match status" value="1"/>
</dbReference>